<accession>A0ABY7CDS2</accession>
<protein>
    <submittedName>
        <fullName evidence="1">Uncharacterized protein</fullName>
    </submittedName>
</protein>
<name>A0ABY7CDS2_9BASI</name>
<proteinExistence type="predicted"/>
<dbReference type="EMBL" id="CP110423">
    <property type="protein sequence ID" value="WAQ83209.1"/>
    <property type="molecule type" value="Genomic_DNA"/>
</dbReference>
<organism evidence="1 2">
    <name type="scientific">Puccinia triticina</name>
    <dbReference type="NCBI Taxonomy" id="208348"/>
    <lineage>
        <taxon>Eukaryota</taxon>
        <taxon>Fungi</taxon>
        <taxon>Dikarya</taxon>
        <taxon>Basidiomycota</taxon>
        <taxon>Pucciniomycotina</taxon>
        <taxon>Pucciniomycetes</taxon>
        <taxon>Pucciniales</taxon>
        <taxon>Pucciniaceae</taxon>
        <taxon>Puccinia</taxon>
    </lineage>
</organism>
<evidence type="ECO:0000313" key="2">
    <source>
        <dbReference type="Proteomes" id="UP001164743"/>
    </source>
</evidence>
<dbReference type="RefSeq" id="XP_053018764.1">
    <property type="nucleotide sequence ID" value="XM_053167558.1"/>
</dbReference>
<reference evidence="1" key="1">
    <citation type="submission" date="2022-10" db="EMBL/GenBank/DDBJ databases">
        <title>Puccinia triticina Genome sequencing and assembly.</title>
        <authorList>
            <person name="Li C."/>
        </authorList>
    </citation>
    <scope>NUCLEOTIDE SEQUENCE</scope>
    <source>
        <strain evidence="1">Pt15</strain>
    </source>
</reference>
<dbReference type="GeneID" id="77808453"/>
<gene>
    <name evidence="1" type="ORF">PtA15_3A578</name>
</gene>
<keyword evidence="2" id="KW-1185">Reference proteome</keyword>
<sequence length="58" mass="6725">MRVALRQDPEIDTCEHVLPDLASQEDTEARTMLGKYWHKYAGTVACVCKNATRYFYDL</sequence>
<evidence type="ECO:0000313" key="1">
    <source>
        <dbReference type="EMBL" id="WAQ83209.1"/>
    </source>
</evidence>
<dbReference type="Proteomes" id="UP001164743">
    <property type="component" value="Chromosome 3A"/>
</dbReference>